<dbReference type="InterPro" id="IPR026444">
    <property type="entry name" value="Secre_tail"/>
</dbReference>
<evidence type="ECO:0000259" key="3">
    <source>
        <dbReference type="SMART" id="SM00642"/>
    </source>
</evidence>
<keyword evidence="5" id="KW-1185">Reference proteome</keyword>
<dbReference type="InterPro" id="IPR017853">
    <property type="entry name" value="GH"/>
</dbReference>
<protein>
    <submittedName>
        <fullName evidence="4">T9SS C-terminal target domain-containing protein</fullName>
    </submittedName>
</protein>
<feature type="chain" id="PRO_5019498979" evidence="2">
    <location>
        <begin position="24"/>
        <end position="933"/>
    </location>
</feature>
<evidence type="ECO:0000256" key="1">
    <source>
        <dbReference type="ARBA" id="ARBA00008061"/>
    </source>
</evidence>
<dbReference type="InterPro" id="IPR013783">
    <property type="entry name" value="Ig-like_fold"/>
</dbReference>
<comment type="similarity">
    <text evidence="1">Belongs to the glycosyl hydrolase 13 family.</text>
</comment>
<feature type="domain" description="Glycosyl hydrolase family 13 catalytic" evidence="3">
    <location>
        <begin position="389"/>
        <end position="743"/>
    </location>
</feature>
<accession>A0A418PN78</accession>
<gene>
    <name evidence="4" type="ORF">D0X99_17450</name>
</gene>
<feature type="signal peptide" evidence="2">
    <location>
        <begin position="1"/>
        <end position="23"/>
    </location>
</feature>
<dbReference type="RefSeq" id="WP_119479143.1">
    <property type="nucleotide sequence ID" value="NZ_QXML01000010.1"/>
</dbReference>
<dbReference type="NCBIfam" id="TIGR04183">
    <property type="entry name" value="Por_Secre_tail"/>
    <property type="match status" value="1"/>
</dbReference>
<dbReference type="Pfam" id="PF00128">
    <property type="entry name" value="Alpha-amylase"/>
    <property type="match status" value="2"/>
</dbReference>
<reference evidence="4 5" key="1">
    <citation type="submission" date="2018-09" db="EMBL/GenBank/DDBJ databases">
        <authorList>
            <person name="Wang X."/>
            <person name="Du Z."/>
        </authorList>
    </citation>
    <scope>NUCLEOTIDE SEQUENCE [LARGE SCALE GENOMIC DNA]</scope>
    <source>
        <strain evidence="4 5">N3</strain>
    </source>
</reference>
<dbReference type="InterPro" id="IPR006047">
    <property type="entry name" value="GH13_cat_dom"/>
</dbReference>
<evidence type="ECO:0000256" key="2">
    <source>
        <dbReference type="SAM" id="SignalP"/>
    </source>
</evidence>
<evidence type="ECO:0000313" key="4">
    <source>
        <dbReference type="EMBL" id="RIW13191.1"/>
    </source>
</evidence>
<dbReference type="InterPro" id="IPR014756">
    <property type="entry name" value="Ig_E-set"/>
</dbReference>
<keyword evidence="2" id="KW-0732">Signal</keyword>
<dbReference type="AlphaFoldDB" id="A0A418PN78"/>
<organism evidence="4 5">
    <name type="scientific">Algoriphagus lacus</name>
    <dbReference type="NCBI Taxonomy" id="2056311"/>
    <lineage>
        <taxon>Bacteria</taxon>
        <taxon>Pseudomonadati</taxon>
        <taxon>Bacteroidota</taxon>
        <taxon>Cytophagia</taxon>
        <taxon>Cytophagales</taxon>
        <taxon>Cyclobacteriaceae</taxon>
        <taxon>Algoriphagus</taxon>
    </lineage>
</organism>
<comment type="caution">
    <text evidence="4">The sequence shown here is derived from an EMBL/GenBank/DDBJ whole genome shotgun (WGS) entry which is preliminary data.</text>
</comment>
<evidence type="ECO:0000313" key="5">
    <source>
        <dbReference type="Proteomes" id="UP000283522"/>
    </source>
</evidence>
<dbReference type="EMBL" id="QXML01000010">
    <property type="protein sequence ID" value="RIW13191.1"/>
    <property type="molecule type" value="Genomic_DNA"/>
</dbReference>
<dbReference type="OrthoDB" id="9761875at2"/>
<dbReference type="Gene3D" id="3.20.20.80">
    <property type="entry name" value="Glycosidases"/>
    <property type="match status" value="1"/>
</dbReference>
<proteinExistence type="inferred from homology"/>
<sequence length="933" mass="105417">MLKKLPFFIFLISGLFLLREVDAQVTTDPAVPNAGGAVKIIYDASKGTTGLKDCNCDVYIHIGAVTGGPSSTTWTIVPFQWGTTNPAAKMTKVTGQANLYTFELTPNTFFNNPNNLTIYRLGMVFRNADGSKEGKTSTNTDFFVDLAQGFDVAFTAPQATSSVSLDQGESFEFKAASSEAADLSFELDGVKVAEAPNAQEITYNFTASTSGNFTLTVKAKKGTQEDSQSVNILVFAPSETAPLPAGAKLGINYLSDSEVILALQAPGKRIAHVIGDFTDWQVLPQFQMKRTPDKEIFWLKVSNLVPKQEYIFQYLVDGDIRIGDPYADKTSDPFGDQEIITQNRYPGLKPYPTGKTEFQATYLQTAQDSYAWKNLSYTKPKPEELVVYELLVRDFDNRRTFNAVIERLDYLKDLGINAIELMPIGEFEGNLSWGYNPSFFFAPDKYYGTKNDLKRLIDEAHGRGIVVILDMVLNHAFGQNPMVRLFNDGDYGSPTEDNPWFNRVAKHPFNVGYDFNHESTYTKAFVDSVNNYWLTEYKVDGFRFDLSKGFTQVNSGSNVNTWSQYDPSRIKIWKHIYDRIKANHPDAYVILEHLAANEEEKELADYGMMLWGNINFDFREMAKGQNKNFDYAYYKSRGWNKNGLIAYQESHDEERVMWETLNFGATSPINLKNLENAVNRNQLLTAFYMGIPGPKMVWQFGEFGYDQELNNDRLAIKPTKWEYLDNPQRERLFKLYQQMIKLKKEHKAFNTPVKATLNLSASVKSILLEHPDMDVVIHGNFTLSTAGNVSVSFPKSGKWYNYFTGDEITVSGTTLTVNFRPNEFVIYTSKKLPAPEDGILQEDFVTSIPEVLPEGNFKVYPVPASSSLTVELPGDMIQANYRVVDMAGRVVFDGQTDRGEQILDFDLSGIQAGIYIFEAFDTKRVLHQRFIKE</sequence>
<dbReference type="Gene3D" id="2.60.40.10">
    <property type="entry name" value="Immunoglobulins"/>
    <property type="match status" value="1"/>
</dbReference>
<dbReference type="Pfam" id="PF18962">
    <property type="entry name" value="Por_Secre_tail"/>
    <property type="match status" value="1"/>
</dbReference>
<dbReference type="SUPFAM" id="SSF51445">
    <property type="entry name" value="(Trans)glycosidases"/>
    <property type="match status" value="1"/>
</dbReference>
<dbReference type="SUPFAM" id="SSF81296">
    <property type="entry name" value="E set domains"/>
    <property type="match status" value="1"/>
</dbReference>
<dbReference type="CDD" id="cd11350">
    <property type="entry name" value="AmyAc_4"/>
    <property type="match status" value="1"/>
</dbReference>
<dbReference type="PANTHER" id="PTHR43002">
    <property type="entry name" value="GLYCOGEN DEBRANCHING ENZYME"/>
    <property type="match status" value="1"/>
</dbReference>
<dbReference type="Proteomes" id="UP000283522">
    <property type="component" value="Unassembled WGS sequence"/>
</dbReference>
<dbReference type="SMART" id="SM00642">
    <property type="entry name" value="Aamy"/>
    <property type="match status" value="1"/>
</dbReference>
<name>A0A418PN78_9BACT</name>
<dbReference type="GO" id="GO:0005975">
    <property type="term" value="P:carbohydrate metabolic process"/>
    <property type="evidence" value="ECO:0007669"/>
    <property type="project" value="InterPro"/>
</dbReference>